<feature type="compositionally biased region" description="Basic and acidic residues" evidence="1">
    <location>
        <begin position="22"/>
        <end position="42"/>
    </location>
</feature>
<evidence type="ECO:0000313" key="3">
    <source>
        <dbReference type="Proteomes" id="UP001187531"/>
    </source>
</evidence>
<protein>
    <submittedName>
        <fullName evidence="2">Uncharacterized protein</fullName>
    </submittedName>
</protein>
<keyword evidence="3" id="KW-1185">Reference proteome</keyword>
<proteinExistence type="predicted"/>
<dbReference type="EMBL" id="JAVRJZ010000016">
    <property type="protein sequence ID" value="KAK2710772.1"/>
    <property type="molecule type" value="Genomic_DNA"/>
</dbReference>
<reference evidence="2" key="1">
    <citation type="submission" date="2023-07" db="EMBL/GenBank/DDBJ databases">
        <title>Chromosome-level genome assembly of Artemia franciscana.</title>
        <authorList>
            <person name="Jo E."/>
        </authorList>
    </citation>
    <scope>NUCLEOTIDE SEQUENCE</scope>
    <source>
        <tissue evidence="2">Whole body</tissue>
    </source>
</reference>
<feature type="region of interest" description="Disordered" evidence="1">
    <location>
        <begin position="22"/>
        <end position="103"/>
    </location>
</feature>
<sequence>MDKASSEDERKIEQRVEQALEKIGEELENKQKSETENEEATKKGLKKKCIRKTAEITENNEESEKKEENVDMRSRSQTTPGITTRGMKRNKNRRFNKNKEKQKESVMLKRVENICVTSKKDAIALEEYTCRALVELINRLELVDVSEELKKMNSFAIINWVGKHGGKILESMNEEDTKLLHEYWKHTIKSKIMKEVKTMSGVLSKTGDEYLKFLYRIPYEVNTDKGRKKFIRCGDEVEQICGRSGYTETEDDFKVAVQSADEYYNIFKLQINRNKCEMLSLGDEVE</sequence>
<name>A0AA88KZJ1_ARTSF</name>
<dbReference type="AlphaFoldDB" id="A0AA88KZJ1"/>
<organism evidence="2 3">
    <name type="scientific">Artemia franciscana</name>
    <name type="common">Brine shrimp</name>
    <name type="synonym">Artemia sanfranciscana</name>
    <dbReference type="NCBI Taxonomy" id="6661"/>
    <lineage>
        <taxon>Eukaryota</taxon>
        <taxon>Metazoa</taxon>
        <taxon>Ecdysozoa</taxon>
        <taxon>Arthropoda</taxon>
        <taxon>Crustacea</taxon>
        <taxon>Branchiopoda</taxon>
        <taxon>Anostraca</taxon>
        <taxon>Artemiidae</taxon>
        <taxon>Artemia</taxon>
    </lineage>
</organism>
<feature type="compositionally biased region" description="Basic and acidic residues" evidence="1">
    <location>
        <begin position="62"/>
        <end position="74"/>
    </location>
</feature>
<gene>
    <name evidence="2" type="ORF">QYM36_012076</name>
</gene>
<dbReference type="Proteomes" id="UP001187531">
    <property type="component" value="Unassembled WGS sequence"/>
</dbReference>
<accession>A0AA88KZJ1</accession>
<comment type="caution">
    <text evidence="2">The sequence shown here is derived from an EMBL/GenBank/DDBJ whole genome shotgun (WGS) entry which is preliminary data.</text>
</comment>
<evidence type="ECO:0000313" key="2">
    <source>
        <dbReference type="EMBL" id="KAK2710772.1"/>
    </source>
</evidence>
<feature type="compositionally biased region" description="Basic residues" evidence="1">
    <location>
        <begin position="86"/>
        <end position="96"/>
    </location>
</feature>
<evidence type="ECO:0000256" key="1">
    <source>
        <dbReference type="SAM" id="MobiDB-lite"/>
    </source>
</evidence>